<feature type="transmembrane region" description="Helical" evidence="1">
    <location>
        <begin position="21"/>
        <end position="41"/>
    </location>
</feature>
<sequence length="76" mass="8823">MRSEGALKKLILSQTSMTMKILMELQPFVIWAPLIFGLQYLGGRYPLASIFLILLGFFLNELLKVMEYFILGYCRE</sequence>
<dbReference type="EMBL" id="CP015520">
    <property type="protein sequence ID" value="ANF23401.1"/>
    <property type="molecule type" value="Genomic_DNA"/>
</dbReference>
<accession>A0A172WIX8</accession>
<proteinExistence type="predicted"/>
<dbReference type="Proteomes" id="UP000076969">
    <property type="component" value="Chromosome"/>
</dbReference>
<evidence type="ECO:0000256" key="1">
    <source>
        <dbReference type="SAM" id="Phobius"/>
    </source>
</evidence>
<evidence type="ECO:0000313" key="2">
    <source>
        <dbReference type="EMBL" id="ANF23401.1"/>
    </source>
</evidence>
<name>A0A172WIX8_9EURY</name>
<keyword evidence="1" id="KW-0812">Transmembrane</keyword>
<dbReference type="AlphaFoldDB" id="A0A172WIX8"/>
<feature type="transmembrane region" description="Helical" evidence="1">
    <location>
        <begin position="47"/>
        <end position="71"/>
    </location>
</feature>
<gene>
    <name evidence="2" type="ORF">A7C91_09685</name>
</gene>
<keyword evidence="1" id="KW-0472">Membrane</keyword>
<reference evidence="3" key="1">
    <citation type="journal article" date="2016" name="Syst. Appl. Microbiol.">
        <title>Thermococcus piezophilus sp. nov., a novel hyperthermophilic and piezophilic archaeon with a broad pressure range for growth, isolated from a deepest hydrothermal vent at the Mid-Cayman Rise.</title>
        <authorList>
            <person name="Dalmasso C."/>
            <person name="Oger P."/>
            <person name="Selva G."/>
            <person name="Courtine D."/>
            <person name="L'Haridon S."/>
            <person name="Garlaschelli A."/>
            <person name="Roussel E."/>
            <person name="Miyazaki J."/>
            <person name="Reveillaud J."/>
            <person name="Jebbar M."/>
            <person name="Takai K."/>
            <person name="Maignien L."/>
            <person name="Alain K."/>
        </authorList>
    </citation>
    <scope>NUCLEOTIDE SEQUENCE [LARGE SCALE GENOMIC DNA]</scope>
    <source>
        <strain evidence="3">CDGS</strain>
    </source>
</reference>
<dbReference type="KEGG" id="tpie:A7C91_09685"/>
<keyword evidence="1" id="KW-1133">Transmembrane helix</keyword>
<evidence type="ECO:0000313" key="3">
    <source>
        <dbReference type="Proteomes" id="UP000076969"/>
    </source>
</evidence>
<organism evidence="2 3">
    <name type="scientific">Thermococcus piezophilus</name>
    <dbReference type="NCBI Taxonomy" id="1712654"/>
    <lineage>
        <taxon>Archaea</taxon>
        <taxon>Methanobacteriati</taxon>
        <taxon>Methanobacteriota</taxon>
        <taxon>Thermococci</taxon>
        <taxon>Thermococcales</taxon>
        <taxon>Thermococcaceae</taxon>
        <taxon>Thermococcus</taxon>
    </lineage>
</organism>
<protein>
    <submittedName>
        <fullName evidence="2">Uncharacterized protein</fullName>
    </submittedName>
</protein>
<keyword evidence="3" id="KW-1185">Reference proteome</keyword>